<protein>
    <submittedName>
        <fullName evidence="1">Uncharacterized protein</fullName>
    </submittedName>
</protein>
<organism evidence="1 2">
    <name type="scientific">Neolewinella lacunae</name>
    <dbReference type="NCBI Taxonomy" id="1517758"/>
    <lineage>
        <taxon>Bacteria</taxon>
        <taxon>Pseudomonadati</taxon>
        <taxon>Bacteroidota</taxon>
        <taxon>Saprospiria</taxon>
        <taxon>Saprospirales</taxon>
        <taxon>Lewinellaceae</taxon>
        <taxon>Neolewinella</taxon>
    </lineage>
</organism>
<dbReference type="InterPro" id="IPR045459">
    <property type="entry name" value="DUF5908"/>
</dbReference>
<sequence length="59" mass="6950">MPVTIKEFIITVKTDQKAQAPVTQARPEERQRIQENGQDALVRECVEQTLRIMRNKQER</sequence>
<dbReference type="AlphaFoldDB" id="A0A923T765"/>
<keyword evidence="2" id="KW-1185">Reference proteome</keyword>
<reference evidence="1" key="1">
    <citation type="submission" date="2020-08" db="EMBL/GenBank/DDBJ databases">
        <title>Lewinella bacteria from marine environments.</title>
        <authorList>
            <person name="Zhong Y."/>
        </authorList>
    </citation>
    <scope>NUCLEOTIDE SEQUENCE</scope>
    <source>
        <strain evidence="1">KCTC 42187</strain>
    </source>
</reference>
<gene>
    <name evidence="1" type="ORF">H9S92_03680</name>
</gene>
<accession>A0A923T765</accession>
<evidence type="ECO:0000313" key="2">
    <source>
        <dbReference type="Proteomes" id="UP000650081"/>
    </source>
</evidence>
<dbReference type="RefSeq" id="WP_187465365.1">
    <property type="nucleotide sequence ID" value="NZ_JACSIT010000061.1"/>
</dbReference>
<name>A0A923T765_9BACT</name>
<dbReference type="Pfam" id="PF19265">
    <property type="entry name" value="DUF5908"/>
    <property type="match status" value="1"/>
</dbReference>
<dbReference type="Proteomes" id="UP000650081">
    <property type="component" value="Unassembled WGS sequence"/>
</dbReference>
<evidence type="ECO:0000313" key="1">
    <source>
        <dbReference type="EMBL" id="MBC6993249.1"/>
    </source>
</evidence>
<proteinExistence type="predicted"/>
<dbReference type="EMBL" id="JACSIT010000061">
    <property type="protein sequence ID" value="MBC6993249.1"/>
    <property type="molecule type" value="Genomic_DNA"/>
</dbReference>
<comment type="caution">
    <text evidence="1">The sequence shown here is derived from an EMBL/GenBank/DDBJ whole genome shotgun (WGS) entry which is preliminary data.</text>
</comment>